<keyword evidence="7" id="KW-0423">Lactose metabolism</keyword>
<dbReference type="InterPro" id="IPR002173">
    <property type="entry name" value="Carboh/pur_kinase_PfkB_CS"/>
</dbReference>
<dbReference type="FunFam" id="3.40.1190.20:FF:000001">
    <property type="entry name" value="Phosphofructokinase"/>
    <property type="match status" value="1"/>
</dbReference>
<dbReference type="InterPro" id="IPR017583">
    <property type="entry name" value="Tagatose/fructose_Pkinase"/>
</dbReference>
<accession>A0A2T4Z6Q7</accession>
<keyword evidence="11" id="KW-1185">Reference proteome</keyword>
<protein>
    <recommendedName>
        <fullName evidence="7">Tagatose-6-phosphate kinase</fullName>
        <ecNumber evidence="7">2.7.1.144</ecNumber>
    </recommendedName>
</protein>
<dbReference type="GO" id="GO:0016052">
    <property type="term" value="P:carbohydrate catabolic process"/>
    <property type="evidence" value="ECO:0007669"/>
    <property type="project" value="UniProtKB-ARBA"/>
</dbReference>
<keyword evidence="3 7" id="KW-0547">Nucleotide-binding</keyword>
<evidence type="ECO:0000256" key="2">
    <source>
        <dbReference type="ARBA" id="ARBA00022679"/>
    </source>
</evidence>
<evidence type="ECO:0000256" key="1">
    <source>
        <dbReference type="ARBA" id="ARBA00005380"/>
    </source>
</evidence>
<evidence type="ECO:0000256" key="5">
    <source>
        <dbReference type="ARBA" id="ARBA00022840"/>
    </source>
</evidence>
<organism evidence="10 11">
    <name type="scientific">Desmospora activa DSM 45169</name>
    <dbReference type="NCBI Taxonomy" id="1121389"/>
    <lineage>
        <taxon>Bacteria</taxon>
        <taxon>Bacillati</taxon>
        <taxon>Bacillota</taxon>
        <taxon>Bacilli</taxon>
        <taxon>Bacillales</taxon>
        <taxon>Thermoactinomycetaceae</taxon>
        <taxon>Desmospora</taxon>
    </lineage>
</organism>
<dbReference type="NCBIfam" id="TIGR03168">
    <property type="entry name" value="1-PFK"/>
    <property type="match status" value="1"/>
</dbReference>
<dbReference type="RefSeq" id="WP_107724459.1">
    <property type="nucleotide sequence ID" value="NZ_PZZP01000001.1"/>
</dbReference>
<comment type="similarity">
    <text evidence="7">Belongs to the carbohydrate kinase PfkB family. LacC subfamily.</text>
</comment>
<keyword evidence="4 8" id="KW-0418">Kinase</keyword>
<dbReference type="GO" id="GO:2001059">
    <property type="term" value="P:D-tagatose 6-phosphate catabolic process"/>
    <property type="evidence" value="ECO:0007669"/>
    <property type="project" value="UniProtKB-UniPathway"/>
</dbReference>
<comment type="caution">
    <text evidence="10">The sequence shown here is derived from an EMBL/GenBank/DDBJ whole genome shotgun (WGS) entry which is preliminary data.</text>
</comment>
<dbReference type="Pfam" id="PF00294">
    <property type="entry name" value="PfkB"/>
    <property type="match status" value="1"/>
</dbReference>
<feature type="domain" description="Carbohydrate kinase PfkB" evidence="9">
    <location>
        <begin position="13"/>
        <end position="298"/>
    </location>
</feature>
<dbReference type="PANTHER" id="PTHR46566:SF5">
    <property type="entry name" value="1-PHOSPHOFRUCTOKINASE"/>
    <property type="match status" value="1"/>
</dbReference>
<dbReference type="Proteomes" id="UP000241639">
    <property type="component" value="Unassembled WGS sequence"/>
</dbReference>
<evidence type="ECO:0000256" key="7">
    <source>
        <dbReference type="PIRNR" id="PIRNR000535"/>
    </source>
</evidence>
<dbReference type="GO" id="GO:0044281">
    <property type="term" value="P:small molecule metabolic process"/>
    <property type="evidence" value="ECO:0007669"/>
    <property type="project" value="UniProtKB-ARBA"/>
</dbReference>
<dbReference type="OrthoDB" id="9801219at2"/>
<name>A0A2T4Z6Q7_9BACL</name>
<dbReference type="EMBL" id="PZZP01000001">
    <property type="protein sequence ID" value="PTM57567.1"/>
    <property type="molecule type" value="Genomic_DNA"/>
</dbReference>
<dbReference type="GO" id="GO:0005524">
    <property type="term" value="F:ATP binding"/>
    <property type="evidence" value="ECO:0007669"/>
    <property type="project" value="UniProtKB-UniRule"/>
</dbReference>
<evidence type="ECO:0000259" key="9">
    <source>
        <dbReference type="Pfam" id="PF00294"/>
    </source>
</evidence>
<dbReference type="CDD" id="cd01164">
    <property type="entry name" value="FruK_PfkB_like"/>
    <property type="match status" value="1"/>
</dbReference>
<keyword evidence="5 7" id="KW-0067">ATP-binding</keyword>
<evidence type="ECO:0000313" key="10">
    <source>
        <dbReference type="EMBL" id="PTM57567.1"/>
    </source>
</evidence>
<keyword evidence="2 7" id="KW-0808">Transferase</keyword>
<dbReference type="SUPFAM" id="SSF53613">
    <property type="entry name" value="Ribokinase-like"/>
    <property type="match status" value="1"/>
</dbReference>
<evidence type="ECO:0000256" key="8">
    <source>
        <dbReference type="RuleBase" id="RU369061"/>
    </source>
</evidence>
<dbReference type="UniPathway" id="UPA00704">
    <property type="reaction ID" value="UER00715"/>
</dbReference>
<dbReference type="EC" id="2.7.1.144" evidence="7"/>
<dbReference type="InterPro" id="IPR022463">
    <property type="entry name" value="1-PFruKinase"/>
</dbReference>
<dbReference type="GO" id="GO:0005829">
    <property type="term" value="C:cytosol"/>
    <property type="evidence" value="ECO:0007669"/>
    <property type="project" value="TreeGrafter"/>
</dbReference>
<dbReference type="PROSITE" id="PS00583">
    <property type="entry name" value="PFKB_KINASES_1"/>
    <property type="match status" value="1"/>
</dbReference>
<proteinExistence type="inferred from homology"/>
<comment type="catalytic activity">
    <reaction evidence="6 8">
        <text>beta-D-fructose 1-phosphate + ATP = beta-D-fructose 1,6-bisphosphate + ADP + H(+)</text>
        <dbReference type="Rhea" id="RHEA:14213"/>
        <dbReference type="ChEBI" id="CHEBI:15378"/>
        <dbReference type="ChEBI" id="CHEBI:30616"/>
        <dbReference type="ChEBI" id="CHEBI:32966"/>
        <dbReference type="ChEBI" id="CHEBI:138881"/>
        <dbReference type="ChEBI" id="CHEBI:456216"/>
        <dbReference type="EC" id="2.7.1.56"/>
    </reaction>
</comment>
<dbReference type="InterPro" id="IPR011611">
    <property type="entry name" value="PfkB_dom"/>
</dbReference>
<comment type="similarity">
    <text evidence="1">Belongs to the carbohydrate kinase pfkB family.</text>
</comment>
<dbReference type="PIRSF" id="PIRSF000535">
    <property type="entry name" value="1PFK/6PFK/LacC"/>
    <property type="match status" value="1"/>
</dbReference>
<gene>
    <name evidence="10" type="ORF">C8J48_0116</name>
</gene>
<reference evidence="10 11" key="1">
    <citation type="submission" date="2018-04" db="EMBL/GenBank/DDBJ databases">
        <title>Genomic Encyclopedia of Archaeal and Bacterial Type Strains, Phase II (KMG-II): from individual species to whole genera.</title>
        <authorList>
            <person name="Goeker M."/>
        </authorList>
    </citation>
    <scope>NUCLEOTIDE SEQUENCE [LARGE SCALE GENOMIC DNA]</scope>
    <source>
        <strain evidence="10 11">DSM 45169</strain>
    </source>
</reference>
<evidence type="ECO:0000313" key="11">
    <source>
        <dbReference type="Proteomes" id="UP000241639"/>
    </source>
</evidence>
<evidence type="ECO:0000256" key="3">
    <source>
        <dbReference type="ARBA" id="ARBA00022741"/>
    </source>
</evidence>
<comment type="function">
    <text evidence="8">Catalyzes the ATP-dependent phosphorylation of fructose-l-phosphate to fructose-l,6-bisphosphate.</text>
</comment>
<dbReference type="GO" id="GO:0008662">
    <property type="term" value="F:1-phosphofructokinase activity"/>
    <property type="evidence" value="ECO:0007669"/>
    <property type="project" value="UniProtKB-UniRule"/>
</dbReference>
<dbReference type="PANTHER" id="PTHR46566">
    <property type="entry name" value="1-PHOSPHOFRUCTOKINASE-RELATED"/>
    <property type="match status" value="1"/>
</dbReference>
<dbReference type="NCBIfam" id="TIGR03828">
    <property type="entry name" value="pfkB"/>
    <property type="match status" value="1"/>
</dbReference>
<evidence type="ECO:0000256" key="4">
    <source>
        <dbReference type="ARBA" id="ARBA00022777"/>
    </source>
</evidence>
<dbReference type="AlphaFoldDB" id="A0A2T4Z6Q7"/>
<dbReference type="Gene3D" id="3.40.1190.20">
    <property type="match status" value="1"/>
</dbReference>
<sequence length="315" mass="34770">MTSTERILTITLNPALDKTINLPLLAPGEVNRAQSIRVDPGGKGINVSRALALWGGDTLAAGLLGKENSRLLINRLEKLSIPTSFVEVDGETRTNLKMVETESNRVTDLNEPGFTVSDQDLKHLKRQYVEWLEQASWVILSGSLPPGTPTDWYRDLIQEARSRDKQVVLDSSGEALRKGIEAAPTVVKPNREELEDFLGRPIQGDEDLLKAARAWLYQGVEWVVVSLGADGAWFVTMDGIYRTYPPRVSEAHPVGAGDAMVAGLVWGLYHEMPPANIARWATASGVHAASKPGTQFGNHAEVNRWMEQVTLKRWD</sequence>
<dbReference type="GO" id="GO:0009024">
    <property type="term" value="F:tagatose-6-phosphate kinase activity"/>
    <property type="evidence" value="ECO:0007669"/>
    <property type="project" value="UniProtKB-EC"/>
</dbReference>
<evidence type="ECO:0000256" key="6">
    <source>
        <dbReference type="ARBA" id="ARBA00047745"/>
    </source>
</evidence>
<comment type="pathway">
    <text evidence="7">Carbohydrate metabolism; D-tagatose 6-phosphate degradation; D-glyceraldehyde 3-phosphate and glycerone phosphate from D-tagatose 6-phosphate: step 1/2.</text>
</comment>
<comment type="catalytic activity">
    <reaction evidence="7">
        <text>D-tagatofuranose 6-phosphate + ATP = D-tagatofuranose 1,6-bisphosphate + ADP + H(+)</text>
        <dbReference type="Rhea" id="RHEA:12420"/>
        <dbReference type="ChEBI" id="CHEBI:15378"/>
        <dbReference type="ChEBI" id="CHEBI:30616"/>
        <dbReference type="ChEBI" id="CHEBI:58694"/>
        <dbReference type="ChEBI" id="CHEBI:58695"/>
        <dbReference type="ChEBI" id="CHEBI:456216"/>
        <dbReference type="EC" id="2.7.1.144"/>
    </reaction>
</comment>
<dbReference type="GO" id="GO:0005988">
    <property type="term" value="P:lactose metabolic process"/>
    <property type="evidence" value="ECO:0007669"/>
    <property type="project" value="UniProtKB-KW"/>
</dbReference>
<dbReference type="InterPro" id="IPR029056">
    <property type="entry name" value="Ribokinase-like"/>
</dbReference>